<dbReference type="AlphaFoldDB" id="A0A2P8FP31"/>
<name>A0A2P8FP31_9BACT</name>
<evidence type="ECO:0000313" key="2">
    <source>
        <dbReference type="Proteomes" id="UP000241964"/>
    </source>
</evidence>
<dbReference type="EMBL" id="PYAS01000016">
    <property type="protein sequence ID" value="PSL23457.1"/>
    <property type="molecule type" value="Genomic_DNA"/>
</dbReference>
<comment type="caution">
    <text evidence="1">The sequence shown here is derived from an EMBL/GenBank/DDBJ whole genome shotgun (WGS) entry which is preliminary data.</text>
</comment>
<keyword evidence="2" id="KW-1185">Reference proteome</keyword>
<dbReference type="RefSeq" id="WP_146151599.1">
    <property type="nucleotide sequence ID" value="NZ_PYAS01000016.1"/>
</dbReference>
<sequence length="211" mass="23826">MNNLSTVLSNISNGVTVTAQPENISATLQHGLIKAGGKMTTEQMIEASKPRETAISLERAESAMQWLRQLKSSRKIVAKHGWKSDMTGMETTYHSSYTMPEGMTHESVVRGLIELIRPCSPTVTRYFVALQAFKPFFEADAKNPDTDRNDMVYEMLYRDIKDMPEVAVVLALDDLRKGPGKWFPLDEILPAVSEYRDIIYNALDFFQGDKE</sequence>
<dbReference type="Proteomes" id="UP000241964">
    <property type="component" value="Unassembled WGS sequence"/>
</dbReference>
<dbReference type="OrthoDB" id="9825355at2"/>
<proteinExistence type="predicted"/>
<reference evidence="1 2" key="1">
    <citation type="submission" date="2018-03" db="EMBL/GenBank/DDBJ databases">
        <title>Genomic Encyclopedia of Archaeal and Bacterial Type Strains, Phase II (KMG-II): from individual species to whole genera.</title>
        <authorList>
            <person name="Goeker M."/>
        </authorList>
    </citation>
    <scope>NUCLEOTIDE SEQUENCE [LARGE SCALE GENOMIC DNA]</scope>
    <source>
        <strain evidence="1 2">DSM 29057</strain>
    </source>
</reference>
<protein>
    <submittedName>
        <fullName evidence="1">Uncharacterized protein</fullName>
    </submittedName>
</protein>
<gene>
    <name evidence="1" type="ORF">CLV60_11612</name>
</gene>
<organism evidence="1 2">
    <name type="scientific">Dyadobacter jiangsuensis</name>
    <dbReference type="NCBI Taxonomy" id="1591085"/>
    <lineage>
        <taxon>Bacteria</taxon>
        <taxon>Pseudomonadati</taxon>
        <taxon>Bacteroidota</taxon>
        <taxon>Cytophagia</taxon>
        <taxon>Cytophagales</taxon>
        <taxon>Spirosomataceae</taxon>
        <taxon>Dyadobacter</taxon>
    </lineage>
</organism>
<accession>A0A2P8FP31</accession>
<evidence type="ECO:0000313" key="1">
    <source>
        <dbReference type="EMBL" id="PSL23457.1"/>
    </source>
</evidence>